<dbReference type="FunFam" id="1.10.10.140:FF:000003">
    <property type="entry name" value="Cytochrome c oxidase assembly factor 6"/>
    <property type="match status" value="1"/>
</dbReference>
<evidence type="ECO:0000256" key="2">
    <source>
        <dbReference type="ARBA" id="ARBA00004496"/>
    </source>
</evidence>
<protein>
    <recommendedName>
        <fullName evidence="12">Cytochrome c oxidase assembly factor 6</fullName>
    </recommendedName>
</protein>
<dbReference type="InterPro" id="IPR048280">
    <property type="entry name" value="COX6B-like"/>
</dbReference>
<dbReference type="PANTHER" id="PTHR47677:SF1">
    <property type="entry name" value="CYTOCHROME C OXIDASE ASSEMBLY FACTOR 6"/>
    <property type="match status" value="1"/>
</dbReference>
<evidence type="ECO:0000313" key="10">
    <source>
        <dbReference type="EMBL" id="KKY17330.1"/>
    </source>
</evidence>
<gene>
    <name evidence="10" type="ORF">UCRPC4_g05653</name>
</gene>
<evidence type="ECO:0000256" key="4">
    <source>
        <dbReference type="ARBA" id="ARBA00006425"/>
    </source>
</evidence>
<feature type="region of interest" description="Disordered" evidence="9">
    <location>
        <begin position="1"/>
        <end position="22"/>
    </location>
</feature>
<organism evidence="10 11">
    <name type="scientific">Phaeomoniella chlamydospora</name>
    <name type="common">Phaeoacremonium chlamydosporum</name>
    <dbReference type="NCBI Taxonomy" id="158046"/>
    <lineage>
        <taxon>Eukaryota</taxon>
        <taxon>Fungi</taxon>
        <taxon>Dikarya</taxon>
        <taxon>Ascomycota</taxon>
        <taxon>Pezizomycotina</taxon>
        <taxon>Eurotiomycetes</taxon>
        <taxon>Chaetothyriomycetidae</taxon>
        <taxon>Phaeomoniellales</taxon>
        <taxon>Phaeomoniellaceae</taxon>
        <taxon>Phaeomoniella</taxon>
    </lineage>
</organism>
<dbReference type="GO" id="GO:0033617">
    <property type="term" value="P:mitochondrial respiratory chain complex IV assembly"/>
    <property type="evidence" value="ECO:0007669"/>
    <property type="project" value="TreeGrafter"/>
</dbReference>
<reference evidence="10 11" key="1">
    <citation type="submission" date="2015-05" db="EMBL/GenBank/DDBJ databases">
        <title>Distinctive expansion of gene families associated with plant cell wall degradation and secondary metabolism in the genomes of grapevine trunk pathogens.</title>
        <authorList>
            <person name="Lawrence D.P."/>
            <person name="Travadon R."/>
            <person name="Rolshausen P.E."/>
            <person name="Baumgartner K."/>
        </authorList>
    </citation>
    <scope>NUCLEOTIDE SEQUENCE [LARGE SCALE GENOMIC DNA]</scope>
    <source>
        <strain evidence="10">UCRPC4</strain>
    </source>
</reference>
<comment type="caution">
    <text evidence="10">The sequence shown here is derived from an EMBL/GenBank/DDBJ whole genome shotgun (WGS) entry which is preliminary data.</text>
</comment>
<keyword evidence="8" id="KW-0539">Nucleus</keyword>
<keyword evidence="7" id="KW-1015">Disulfide bond</keyword>
<accession>A0A0G2GK97</accession>
<dbReference type="GO" id="GO:0005634">
    <property type="term" value="C:nucleus"/>
    <property type="evidence" value="ECO:0007669"/>
    <property type="project" value="UniProtKB-SubCell"/>
</dbReference>
<dbReference type="EMBL" id="LCWF01000148">
    <property type="protein sequence ID" value="KKY17330.1"/>
    <property type="molecule type" value="Genomic_DNA"/>
</dbReference>
<sequence length="121" mass="13979">MVWNPFASAPKPAVPKSEDGGYVAPDRSSRAKCYESRDNFFDCLDKNDIIDAVKHDAEARKKCSKEVEAYETDCARSWIKYFKEKRVMEYNRDRVIDKIKKEDAEMRDQQRGKKSSGGLFG</sequence>
<name>A0A0G2GK97_PHACM</name>
<evidence type="ECO:0000256" key="9">
    <source>
        <dbReference type="SAM" id="MobiDB-lite"/>
    </source>
</evidence>
<dbReference type="Gene3D" id="1.10.10.140">
    <property type="entry name" value="Cytochrome c oxidase, subunit VIb"/>
    <property type="match status" value="1"/>
</dbReference>
<dbReference type="SUPFAM" id="SSF47694">
    <property type="entry name" value="Cytochrome c oxidase subunit h"/>
    <property type="match status" value="1"/>
</dbReference>
<evidence type="ECO:0000313" key="11">
    <source>
        <dbReference type="Proteomes" id="UP000053317"/>
    </source>
</evidence>
<dbReference type="Proteomes" id="UP000053317">
    <property type="component" value="Unassembled WGS sequence"/>
</dbReference>
<keyword evidence="5" id="KW-0963">Cytoplasm</keyword>
<keyword evidence="11" id="KW-1185">Reference proteome</keyword>
<dbReference type="Pfam" id="PF02297">
    <property type="entry name" value="COX6B"/>
    <property type="match status" value="1"/>
</dbReference>
<dbReference type="AlphaFoldDB" id="A0A0G2GK97"/>
<dbReference type="GO" id="GO:0005758">
    <property type="term" value="C:mitochondrial intermembrane space"/>
    <property type="evidence" value="ECO:0007669"/>
    <property type="project" value="UniProtKB-SubCell"/>
</dbReference>
<dbReference type="PANTHER" id="PTHR47677">
    <property type="entry name" value="CYTOCHROME C OXIDASE ASSEMBLY FACTOR 6"/>
    <property type="match status" value="1"/>
</dbReference>
<evidence type="ECO:0000256" key="3">
    <source>
        <dbReference type="ARBA" id="ARBA00004569"/>
    </source>
</evidence>
<feature type="region of interest" description="Disordered" evidence="9">
    <location>
        <begin position="100"/>
        <end position="121"/>
    </location>
</feature>
<evidence type="ECO:0000256" key="7">
    <source>
        <dbReference type="ARBA" id="ARBA00023157"/>
    </source>
</evidence>
<keyword evidence="6" id="KW-0496">Mitochondrion</keyword>
<evidence type="ECO:0000256" key="1">
    <source>
        <dbReference type="ARBA" id="ARBA00004123"/>
    </source>
</evidence>
<dbReference type="OrthoDB" id="5545577at2759"/>
<proteinExistence type="inferred from homology"/>
<dbReference type="InterPro" id="IPR036549">
    <property type="entry name" value="CX6/COA6-like_sf"/>
</dbReference>
<feature type="compositionally biased region" description="Basic and acidic residues" evidence="9">
    <location>
        <begin position="100"/>
        <end position="111"/>
    </location>
</feature>
<evidence type="ECO:0000256" key="8">
    <source>
        <dbReference type="ARBA" id="ARBA00023242"/>
    </source>
</evidence>
<dbReference type="PROSITE" id="PS51808">
    <property type="entry name" value="CHCH"/>
    <property type="match status" value="1"/>
</dbReference>
<evidence type="ECO:0000256" key="5">
    <source>
        <dbReference type="ARBA" id="ARBA00022490"/>
    </source>
</evidence>
<dbReference type="InterPro" id="IPR048281">
    <property type="entry name" value="COA6_fun"/>
</dbReference>
<evidence type="ECO:0000256" key="6">
    <source>
        <dbReference type="ARBA" id="ARBA00023128"/>
    </source>
</evidence>
<reference evidence="10 11" key="2">
    <citation type="submission" date="2015-05" db="EMBL/GenBank/DDBJ databases">
        <authorList>
            <person name="Morales-Cruz A."/>
            <person name="Amrine K.C."/>
            <person name="Cantu D."/>
        </authorList>
    </citation>
    <scope>NUCLEOTIDE SEQUENCE [LARGE SCALE GENOMIC DNA]</scope>
    <source>
        <strain evidence="10">UCRPC4</strain>
    </source>
</reference>
<comment type="subcellular location">
    <subcellularLocation>
        <location evidence="2">Cytoplasm</location>
    </subcellularLocation>
    <subcellularLocation>
        <location evidence="3">Mitochondrion intermembrane space</location>
    </subcellularLocation>
    <subcellularLocation>
        <location evidence="1">Nucleus</location>
    </subcellularLocation>
</comment>
<comment type="similarity">
    <text evidence="4">Belongs to the cytochrome c oxidase subunit 6B family.</text>
</comment>
<evidence type="ECO:0008006" key="12">
    <source>
        <dbReference type="Google" id="ProtNLM"/>
    </source>
</evidence>